<dbReference type="AlphaFoldDB" id="A0A0N9I4C3"/>
<sequence length="146" mass="16636">MRPFDAHELCRRVAEQRGRPIHLTPVTGLSEAHGVWLSTDTADLIFYEDATALPHQEHIILHELGHLLCEHYRTGIPEAGHLRSLLPNLDFKVIRTMLARTSYQAVEEQEAELLASIIRHQAEHLAPNDIGGRIRAAFDWPRRTRG</sequence>
<reference evidence="1 2" key="1">
    <citation type="submission" date="2015-07" db="EMBL/GenBank/DDBJ databases">
        <title>Genome sequencing of Kibdelosporangium phytohabitans.</title>
        <authorList>
            <person name="Qin S."/>
            <person name="Xing K."/>
        </authorList>
    </citation>
    <scope>NUCLEOTIDE SEQUENCE [LARGE SCALE GENOMIC DNA]</scope>
    <source>
        <strain evidence="1 2">KLBMP1111</strain>
    </source>
</reference>
<evidence type="ECO:0000313" key="2">
    <source>
        <dbReference type="Proteomes" id="UP000063699"/>
    </source>
</evidence>
<dbReference type="Proteomes" id="UP000063699">
    <property type="component" value="Chromosome"/>
</dbReference>
<name>A0A0N9I4C3_9PSEU</name>
<protein>
    <recommendedName>
        <fullName evidence="3">IrrE N-terminal-like domain-containing protein</fullName>
    </recommendedName>
</protein>
<dbReference type="KEGG" id="kphy:AOZ06_23260"/>
<organism evidence="1 2">
    <name type="scientific">Kibdelosporangium phytohabitans</name>
    <dbReference type="NCBI Taxonomy" id="860235"/>
    <lineage>
        <taxon>Bacteria</taxon>
        <taxon>Bacillati</taxon>
        <taxon>Actinomycetota</taxon>
        <taxon>Actinomycetes</taxon>
        <taxon>Pseudonocardiales</taxon>
        <taxon>Pseudonocardiaceae</taxon>
        <taxon>Kibdelosporangium</taxon>
    </lineage>
</organism>
<dbReference type="STRING" id="860235.AOZ06_23260"/>
<accession>A0A0N9I4C3</accession>
<dbReference type="EMBL" id="CP012752">
    <property type="protein sequence ID" value="ALG09437.1"/>
    <property type="molecule type" value="Genomic_DNA"/>
</dbReference>
<evidence type="ECO:0008006" key="3">
    <source>
        <dbReference type="Google" id="ProtNLM"/>
    </source>
</evidence>
<evidence type="ECO:0000313" key="1">
    <source>
        <dbReference type="EMBL" id="ALG09437.1"/>
    </source>
</evidence>
<gene>
    <name evidence="1" type="ORF">AOZ06_23260</name>
</gene>
<proteinExistence type="predicted"/>
<keyword evidence="2" id="KW-1185">Reference proteome</keyword>